<protein>
    <submittedName>
        <fullName evidence="2">Acetyl-CoA decarbonylase/synthase delta subunit</fullName>
    </submittedName>
</protein>
<dbReference type="OrthoDB" id="148113at2"/>
<keyword evidence="3" id="KW-1185">Reference proteome</keyword>
<accession>A0A1T4QRJ2</accession>
<dbReference type="SUPFAM" id="SSF51717">
    <property type="entry name" value="Dihydropteroate synthetase-like"/>
    <property type="match status" value="1"/>
</dbReference>
<dbReference type="InterPro" id="IPR051069">
    <property type="entry name" value="ACDS_complex_subunit"/>
</dbReference>
<sequence>MAVTILKERWTSKVAEVTIGEGPKAVKVGGDSTLPYLTFEGQVPNAPVVALEVSDVYPEDWPEILKNAWGDVLSDPVAWAKKAVEFGADAVALRLDSAHPDKGNASAEDVARTAKAVADAIDVPLIVLGCGVEEKDAEIFPTVGEVLQGKNCLIGCATQENYNSIVATALVNGHSVIASSPLDINLAKQLNILITEMNLPSDRIVIDPLIGALGYGIEYAYSIMERARLGALTGDKMLAMPIICFVGQESWKAKEAKDEGSPEGYDWGGQYTRAILWEVMTATTLLQAGGHLFLMRHPDSLKQFKDHVAAISKGAQY</sequence>
<dbReference type="PANTHER" id="PTHR36214">
    <property type="match status" value="1"/>
</dbReference>
<name>A0A1T4QRJ2_9FIRM</name>
<dbReference type="InterPro" id="IPR016041">
    <property type="entry name" value="Ac-CoA_synth_d_su_TIM-brl"/>
</dbReference>
<gene>
    <name evidence="2" type="ORF">SAMN02745885_01769</name>
</gene>
<evidence type="ECO:0000313" key="2">
    <source>
        <dbReference type="EMBL" id="SKA06350.1"/>
    </source>
</evidence>
<evidence type="ECO:0000313" key="3">
    <source>
        <dbReference type="Proteomes" id="UP000189933"/>
    </source>
</evidence>
<feature type="domain" description="CO dehydrogenase/acetyl-CoA synthase delta subunit TIM barrel" evidence="1">
    <location>
        <begin position="16"/>
        <end position="258"/>
    </location>
</feature>
<dbReference type="InterPro" id="IPR011005">
    <property type="entry name" value="Dihydropteroate_synth-like_sf"/>
</dbReference>
<dbReference type="Pfam" id="PF03599">
    <property type="entry name" value="CdhD"/>
    <property type="match status" value="1"/>
</dbReference>
<dbReference type="NCBIfam" id="NF003376">
    <property type="entry name" value="PRK04452.1-2"/>
    <property type="match status" value="1"/>
</dbReference>
<dbReference type="EMBL" id="FUXM01000021">
    <property type="protein sequence ID" value="SKA06350.1"/>
    <property type="molecule type" value="Genomic_DNA"/>
</dbReference>
<dbReference type="Gene3D" id="3.20.20.20">
    <property type="entry name" value="Dihydropteroate synthase-like"/>
    <property type="match status" value="1"/>
</dbReference>
<dbReference type="Proteomes" id="UP000189933">
    <property type="component" value="Unassembled WGS sequence"/>
</dbReference>
<organism evidence="2 3">
    <name type="scientific">Carboxydocella sporoproducens DSM 16521</name>
    <dbReference type="NCBI Taxonomy" id="1121270"/>
    <lineage>
        <taxon>Bacteria</taxon>
        <taxon>Bacillati</taxon>
        <taxon>Bacillota</taxon>
        <taxon>Clostridia</taxon>
        <taxon>Eubacteriales</taxon>
        <taxon>Clostridiales Family XVI. Incertae Sedis</taxon>
        <taxon>Carboxydocella</taxon>
    </lineage>
</organism>
<dbReference type="AlphaFoldDB" id="A0A1T4QRJ2"/>
<proteinExistence type="predicted"/>
<dbReference type="PANTHER" id="PTHR36214:SF5">
    <property type="entry name" value="ACETYL-COA DECARBONYLASE_SYNTHASE COMPLEX SUBUNIT DELTA"/>
    <property type="match status" value="1"/>
</dbReference>
<reference evidence="3" key="1">
    <citation type="submission" date="2017-02" db="EMBL/GenBank/DDBJ databases">
        <authorList>
            <person name="Varghese N."/>
            <person name="Submissions S."/>
        </authorList>
    </citation>
    <scope>NUCLEOTIDE SEQUENCE [LARGE SCALE GENOMIC DNA]</scope>
    <source>
        <strain evidence="3">DSM 16521</strain>
    </source>
</reference>
<dbReference type="RefSeq" id="WP_078665811.1">
    <property type="nucleotide sequence ID" value="NZ_FUXM01000021.1"/>
</dbReference>
<evidence type="ECO:0000259" key="1">
    <source>
        <dbReference type="Pfam" id="PF03599"/>
    </source>
</evidence>